<comment type="caution">
    <text evidence="1">The sequence shown here is derived from an EMBL/GenBank/DDBJ whole genome shotgun (WGS) entry which is preliminary data.</text>
</comment>
<organism evidence="1 2">
    <name type="scientific">Asbolus verrucosus</name>
    <name type="common">Desert ironclad beetle</name>
    <dbReference type="NCBI Taxonomy" id="1661398"/>
    <lineage>
        <taxon>Eukaryota</taxon>
        <taxon>Metazoa</taxon>
        <taxon>Ecdysozoa</taxon>
        <taxon>Arthropoda</taxon>
        <taxon>Hexapoda</taxon>
        <taxon>Insecta</taxon>
        <taxon>Pterygota</taxon>
        <taxon>Neoptera</taxon>
        <taxon>Endopterygota</taxon>
        <taxon>Coleoptera</taxon>
        <taxon>Polyphaga</taxon>
        <taxon>Cucujiformia</taxon>
        <taxon>Tenebrionidae</taxon>
        <taxon>Pimeliinae</taxon>
        <taxon>Asbolus</taxon>
    </lineage>
</organism>
<sequence length="40" mass="4606">MIYHPVLSVENKDKLTFPLCGLCSKTKQKTCDHTESQRII</sequence>
<gene>
    <name evidence="1" type="ORF">BDFB_014483</name>
</gene>
<accession>A0A482W2U6</accession>
<reference evidence="1 2" key="1">
    <citation type="submission" date="2017-03" db="EMBL/GenBank/DDBJ databases">
        <title>Genome of the blue death feigning beetle - Asbolus verrucosus.</title>
        <authorList>
            <person name="Rider S.D."/>
        </authorList>
    </citation>
    <scope>NUCLEOTIDE SEQUENCE [LARGE SCALE GENOMIC DNA]</scope>
    <source>
        <strain evidence="1">Butters</strain>
        <tissue evidence="1">Head and leg muscle</tissue>
    </source>
</reference>
<evidence type="ECO:0000313" key="1">
    <source>
        <dbReference type="EMBL" id="RZC39079.1"/>
    </source>
</evidence>
<evidence type="ECO:0000313" key="2">
    <source>
        <dbReference type="Proteomes" id="UP000292052"/>
    </source>
</evidence>
<proteinExistence type="predicted"/>
<keyword evidence="2" id="KW-1185">Reference proteome</keyword>
<dbReference type="Proteomes" id="UP000292052">
    <property type="component" value="Unassembled WGS sequence"/>
</dbReference>
<dbReference type="EMBL" id="QDEB01037611">
    <property type="protein sequence ID" value="RZC39079.1"/>
    <property type="molecule type" value="Genomic_DNA"/>
</dbReference>
<protein>
    <submittedName>
        <fullName evidence="1">Uncharacterized protein</fullName>
    </submittedName>
</protein>
<name>A0A482W2U6_ASBVE</name>
<dbReference type="AlphaFoldDB" id="A0A482W2U6"/>